<evidence type="ECO:0000256" key="1">
    <source>
        <dbReference type="ARBA" id="ARBA00004141"/>
    </source>
</evidence>
<comment type="subcellular location">
    <subcellularLocation>
        <location evidence="1">Membrane</location>
        <topology evidence="1">Multi-pass membrane protein</topology>
    </subcellularLocation>
</comment>
<organism evidence="7 8">
    <name type="scientific">Sphingomonas changbaiensis NBRC 104936</name>
    <dbReference type="NCBI Taxonomy" id="1219043"/>
    <lineage>
        <taxon>Bacteria</taxon>
        <taxon>Pseudomonadati</taxon>
        <taxon>Pseudomonadota</taxon>
        <taxon>Alphaproteobacteria</taxon>
        <taxon>Sphingomonadales</taxon>
        <taxon>Sphingomonadaceae</taxon>
        <taxon>Sphingomonas</taxon>
    </lineage>
</organism>
<dbReference type="STRING" id="1219043.SCH01S_53_00090"/>
<evidence type="ECO:0000256" key="6">
    <source>
        <dbReference type="SAM" id="Phobius"/>
    </source>
</evidence>
<evidence type="ECO:0000256" key="2">
    <source>
        <dbReference type="ARBA" id="ARBA00009773"/>
    </source>
</evidence>
<dbReference type="PANTHER" id="PTHR21716:SF62">
    <property type="entry name" value="TRANSPORT PROTEIN YDBI-RELATED"/>
    <property type="match status" value="1"/>
</dbReference>
<feature type="transmembrane region" description="Helical" evidence="6">
    <location>
        <begin position="13"/>
        <end position="31"/>
    </location>
</feature>
<dbReference type="Proteomes" id="UP000033202">
    <property type="component" value="Unassembled WGS sequence"/>
</dbReference>
<dbReference type="AlphaFoldDB" id="A0A0E9MT60"/>
<keyword evidence="5 6" id="KW-0472">Membrane</keyword>
<accession>A0A0E9MT60</accession>
<keyword evidence="8" id="KW-1185">Reference proteome</keyword>
<keyword evidence="4 6" id="KW-1133">Transmembrane helix</keyword>
<dbReference type="GO" id="GO:0055085">
    <property type="term" value="P:transmembrane transport"/>
    <property type="evidence" value="ECO:0007669"/>
    <property type="project" value="TreeGrafter"/>
</dbReference>
<dbReference type="InterPro" id="IPR002549">
    <property type="entry name" value="AI-2E-like"/>
</dbReference>
<feature type="transmembrane region" description="Helical" evidence="6">
    <location>
        <begin position="69"/>
        <end position="88"/>
    </location>
</feature>
<feature type="transmembrane region" description="Helical" evidence="6">
    <location>
        <begin position="134"/>
        <end position="164"/>
    </location>
</feature>
<evidence type="ECO:0000313" key="8">
    <source>
        <dbReference type="Proteomes" id="UP000033202"/>
    </source>
</evidence>
<evidence type="ECO:0000256" key="5">
    <source>
        <dbReference type="ARBA" id="ARBA00023136"/>
    </source>
</evidence>
<evidence type="ECO:0000313" key="7">
    <source>
        <dbReference type="EMBL" id="GAO40937.1"/>
    </source>
</evidence>
<evidence type="ECO:0008006" key="9">
    <source>
        <dbReference type="Google" id="ProtNLM"/>
    </source>
</evidence>
<sequence length="346" mass="36762">MNRLRPGEDVRRFISRLVLIAVAIGLGVVVYRAAHLILLSFGAALGAILLSSIAAALTRRIPLSRPVALTAAVLLLLLTIILMGWLFGAETVRQADRLGQRLPQDWARVEAALDAGPVGHLLLESARQSGVNDFIARAAAVLGLGAVQVVVNFLILFVGAIFFAAQPRLYARGLAMLAPPAYRPLAAHLIGDIARTLRLWLRTQIISMVLMGVMIGLGLWWAGVDAPAALGLLGGLSEFIPYVGPTLAMIPAIIMALAGSGSLAGVLLTYLIVRIVQAHLITPLITRRLVSVPPGLYLFLILLAGYVFGTFGLFFSGALAVTAYTAVKELYARETLGDPVVLPGED</sequence>
<feature type="transmembrane region" description="Helical" evidence="6">
    <location>
        <begin position="294"/>
        <end position="327"/>
    </location>
</feature>
<keyword evidence="3 6" id="KW-0812">Transmembrane</keyword>
<protein>
    <recommendedName>
        <fullName evidence="9">AI-2E family transporter</fullName>
    </recommendedName>
</protein>
<feature type="transmembrane region" description="Helical" evidence="6">
    <location>
        <begin position="37"/>
        <end position="57"/>
    </location>
</feature>
<dbReference type="EMBL" id="BBWU01000053">
    <property type="protein sequence ID" value="GAO40937.1"/>
    <property type="molecule type" value="Genomic_DNA"/>
</dbReference>
<gene>
    <name evidence="7" type="ORF">SCH01S_53_00090</name>
</gene>
<comment type="caution">
    <text evidence="7">The sequence shown here is derived from an EMBL/GenBank/DDBJ whole genome shotgun (WGS) entry which is preliminary data.</text>
</comment>
<dbReference type="GO" id="GO:0016020">
    <property type="term" value="C:membrane"/>
    <property type="evidence" value="ECO:0007669"/>
    <property type="project" value="UniProtKB-SubCell"/>
</dbReference>
<reference evidence="7 8" key="1">
    <citation type="submission" date="2015-04" db="EMBL/GenBank/DDBJ databases">
        <title>Whole genome shotgun sequence of Sphingomonas changbaiensis NBRC 104936.</title>
        <authorList>
            <person name="Katano-Makiyama Y."/>
            <person name="Hosoyama A."/>
            <person name="Hashimoto M."/>
            <person name="Noguchi M."/>
            <person name="Tsuchikane K."/>
            <person name="Ohji S."/>
            <person name="Yamazoe A."/>
            <person name="Ichikawa N."/>
            <person name="Kimura A."/>
            <person name="Fujita N."/>
        </authorList>
    </citation>
    <scope>NUCLEOTIDE SEQUENCE [LARGE SCALE GENOMIC DNA]</scope>
    <source>
        <strain evidence="7 8">NBRC 104936</strain>
    </source>
</reference>
<dbReference type="OrthoDB" id="5761230at2"/>
<dbReference type="RefSeq" id="WP_046349722.1">
    <property type="nucleotide sequence ID" value="NZ_BBWU01000053.1"/>
</dbReference>
<comment type="similarity">
    <text evidence="2">Belongs to the autoinducer-2 exporter (AI-2E) (TC 2.A.86) family.</text>
</comment>
<proteinExistence type="inferred from homology"/>
<evidence type="ECO:0000256" key="4">
    <source>
        <dbReference type="ARBA" id="ARBA00022989"/>
    </source>
</evidence>
<feature type="transmembrane region" description="Helical" evidence="6">
    <location>
        <begin position="242"/>
        <end position="273"/>
    </location>
</feature>
<evidence type="ECO:0000256" key="3">
    <source>
        <dbReference type="ARBA" id="ARBA00022692"/>
    </source>
</evidence>
<feature type="transmembrane region" description="Helical" evidence="6">
    <location>
        <begin position="205"/>
        <end position="222"/>
    </location>
</feature>
<dbReference type="PANTHER" id="PTHR21716">
    <property type="entry name" value="TRANSMEMBRANE PROTEIN"/>
    <property type="match status" value="1"/>
</dbReference>
<name>A0A0E9MT60_9SPHN</name>
<dbReference type="Pfam" id="PF01594">
    <property type="entry name" value="AI-2E_transport"/>
    <property type="match status" value="1"/>
</dbReference>